<evidence type="ECO:0000313" key="8">
    <source>
        <dbReference type="EMBL" id="SMQ86135.1"/>
    </source>
</evidence>
<dbReference type="InterPro" id="IPR051310">
    <property type="entry name" value="MCP_chemotaxis"/>
</dbReference>
<organism evidence="8 9">
    <name type="scientific">Devosia lucknowensis</name>
    <dbReference type="NCBI Taxonomy" id="1096929"/>
    <lineage>
        <taxon>Bacteria</taxon>
        <taxon>Pseudomonadati</taxon>
        <taxon>Pseudomonadota</taxon>
        <taxon>Alphaproteobacteria</taxon>
        <taxon>Hyphomicrobiales</taxon>
        <taxon>Devosiaceae</taxon>
        <taxon>Devosia</taxon>
    </lineage>
</organism>
<gene>
    <name evidence="8" type="ORF">SAMN06295905_3434</name>
</gene>
<dbReference type="Gene3D" id="1.10.287.950">
    <property type="entry name" value="Methyl-accepting chemotaxis protein"/>
    <property type="match status" value="1"/>
</dbReference>
<dbReference type="Proteomes" id="UP000194474">
    <property type="component" value="Unassembled WGS sequence"/>
</dbReference>
<evidence type="ECO:0000256" key="4">
    <source>
        <dbReference type="PROSITE-ProRule" id="PRU00284"/>
    </source>
</evidence>
<dbReference type="FunFam" id="1.10.287.950:FF:000001">
    <property type="entry name" value="Methyl-accepting chemotaxis sensory transducer"/>
    <property type="match status" value="1"/>
</dbReference>
<evidence type="ECO:0000313" key="9">
    <source>
        <dbReference type="Proteomes" id="UP000194474"/>
    </source>
</evidence>
<dbReference type="GO" id="GO:0007165">
    <property type="term" value="P:signal transduction"/>
    <property type="evidence" value="ECO:0007669"/>
    <property type="project" value="UniProtKB-KW"/>
</dbReference>
<name>A0A1Y6G7P4_9HYPH</name>
<dbReference type="SUPFAM" id="SSF58104">
    <property type="entry name" value="Methyl-accepting chemotaxis protein (MCP) signaling domain"/>
    <property type="match status" value="1"/>
</dbReference>
<dbReference type="PROSITE" id="PS50885">
    <property type="entry name" value="HAMP"/>
    <property type="match status" value="2"/>
</dbReference>
<dbReference type="PROSITE" id="PS50111">
    <property type="entry name" value="CHEMOTAXIS_TRANSDUC_2"/>
    <property type="match status" value="1"/>
</dbReference>
<dbReference type="GO" id="GO:0004888">
    <property type="term" value="F:transmembrane signaling receptor activity"/>
    <property type="evidence" value="ECO:0007669"/>
    <property type="project" value="TreeGrafter"/>
</dbReference>
<dbReference type="Pfam" id="PF00672">
    <property type="entry name" value="HAMP"/>
    <property type="match status" value="1"/>
</dbReference>
<evidence type="ECO:0000256" key="5">
    <source>
        <dbReference type="SAM" id="Phobius"/>
    </source>
</evidence>
<keyword evidence="9" id="KW-1185">Reference proteome</keyword>
<dbReference type="PANTHER" id="PTHR43531">
    <property type="entry name" value="PROTEIN ICFG"/>
    <property type="match status" value="1"/>
</dbReference>
<reference evidence="9" key="1">
    <citation type="submission" date="2017-04" db="EMBL/GenBank/DDBJ databases">
        <authorList>
            <person name="Varghese N."/>
            <person name="Submissions S."/>
        </authorList>
    </citation>
    <scope>NUCLEOTIDE SEQUENCE [LARGE SCALE GENOMIC DNA]</scope>
</reference>
<comment type="subcellular location">
    <subcellularLocation>
        <location evidence="1">Membrane</location>
    </subcellularLocation>
</comment>
<dbReference type="CDD" id="cd11386">
    <property type="entry name" value="MCP_signal"/>
    <property type="match status" value="1"/>
</dbReference>
<dbReference type="SUPFAM" id="SSF158472">
    <property type="entry name" value="HAMP domain-like"/>
    <property type="match status" value="1"/>
</dbReference>
<feature type="domain" description="HAMP" evidence="7">
    <location>
        <begin position="206"/>
        <end position="259"/>
    </location>
</feature>
<keyword evidence="2" id="KW-0488">Methylation</keyword>
<dbReference type="RefSeq" id="WP_086471740.1">
    <property type="nucleotide sequence ID" value="NZ_FXWK01000002.1"/>
</dbReference>
<protein>
    <submittedName>
        <fullName evidence="8">Methyl-accepting chemotaxis protein</fullName>
    </submittedName>
</protein>
<dbReference type="GO" id="GO:0005886">
    <property type="term" value="C:plasma membrane"/>
    <property type="evidence" value="ECO:0007669"/>
    <property type="project" value="TreeGrafter"/>
</dbReference>
<evidence type="ECO:0000256" key="2">
    <source>
        <dbReference type="ARBA" id="ARBA00022481"/>
    </source>
</evidence>
<evidence type="ECO:0000256" key="3">
    <source>
        <dbReference type="ARBA" id="ARBA00029447"/>
    </source>
</evidence>
<comment type="similarity">
    <text evidence="3">Belongs to the methyl-accepting chemotaxis (MCP) protein family.</text>
</comment>
<dbReference type="PANTHER" id="PTHR43531:SF14">
    <property type="entry name" value="METHYL-ACCEPTING CHEMOTAXIS PROTEIN I-RELATED"/>
    <property type="match status" value="1"/>
</dbReference>
<dbReference type="InterPro" id="IPR004089">
    <property type="entry name" value="MCPsignal_dom"/>
</dbReference>
<dbReference type="Pfam" id="PF18947">
    <property type="entry name" value="HAMP_2"/>
    <property type="match status" value="1"/>
</dbReference>
<keyword evidence="4" id="KW-0807">Transducer</keyword>
<dbReference type="Pfam" id="PF00015">
    <property type="entry name" value="MCPsignal"/>
    <property type="match status" value="1"/>
</dbReference>
<feature type="transmembrane region" description="Helical" evidence="5">
    <location>
        <begin position="183"/>
        <end position="205"/>
    </location>
</feature>
<feature type="domain" description="Methyl-accepting transducer" evidence="6">
    <location>
        <begin position="379"/>
        <end position="608"/>
    </location>
</feature>
<keyword evidence="5" id="KW-0812">Transmembrane</keyword>
<keyword evidence="5" id="KW-1133">Transmembrane helix</keyword>
<evidence type="ECO:0000259" key="7">
    <source>
        <dbReference type="PROSITE" id="PS50885"/>
    </source>
</evidence>
<sequence length="671" mass="71124">MKLISSVKGRIYAAFVSVVAVILVIAAMAVAMAFLAEGLFNQYRDAARQSLEINDYVRDVETLRQEFGDYLQAPTADQAARVREMILDVGTTDADGMAFFVNDPVSVDAIETVTIQSQQYDAAFTKLETAIAGGADPYATAETTQLRDLGIQMSELYNAMSDRAKDAQNALGPQIASQQQLQLIFIVAVGLVGLVIGIGVAAVTARWLGRAIGGMTDTMRTLSGGDYDVAISGTEAKNELGEMARALETFRDNGRQVAEAEVNKRAEAERTSARAETMARFQSAFDGVIARAMNGDFTARLDSHHGDPEIDRIADNLNGMLTSIETALDEADAVLGALSRADLRERMQGDYAGAFGRLKASTNNVADKLAEMVSELRETSRALKTATAEILAGANDLSERTTRQAATIEQTSAAMEQMATTVSLNAERARDASASTDKVTHVVEASSAVMDQATSAMSAIETSSGKISNIIGLIDDIAFQTNLLALNASVEAARAGEAGKGFAVVAVEVRRLAQSAAQASSEVKVLIEQSATEVRNGTRLVADVAGRLGDIIAGVRQTASVMETIASDSKTQADGIAEVNVAVRQMDEMTQHNAALVEEMNASIEQTEGQAGKLDSLVETFTLADGRTLRVITPAEKPAAADTGARALMGKVKKAAKAYFGGAAAEDWNEF</sequence>
<dbReference type="EMBL" id="FXWK01000002">
    <property type="protein sequence ID" value="SMQ86135.1"/>
    <property type="molecule type" value="Genomic_DNA"/>
</dbReference>
<feature type="transmembrane region" description="Helical" evidence="5">
    <location>
        <begin position="12"/>
        <end position="35"/>
    </location>
</feature>
<keyword evidence="5" id="KW-0472">Membrane</keyword>
<dbReference type="InterPro" id="IPR003660">
    <property type="entry name" value="HAMP_dom"/>
</dbReference>
<proteinExistence type="inferred from homology"/>
<dbReference type="AlphaFoldDB" id="A0A1Y6G7P4"/>
<dbReference type="GO" id="GO:0006935">
    <property type="term" value="P:chemotaxis"/>
    <property type="evidence" value="ECO:0007669"/>
    <property type="project" value="TreeGrafter"/>
</dbReference>
<evidence type="ECO:0000259" key="6">
    <source>
        <dbReference type="PROSITE" id="PS50111"/>
    </source>
</evidence>
<evidence type="ECO:0000256" key="1">
    <source>
        <dbReference type="ARBA" id="ARBA00004370"/>
    </source>
</evidence>
<dbReference type="SMART" id="SM00304">
    <property type="entry name" value="HAMP"/>
    <property type="match status" value="2"/>
</dbReference>
<dbReference type="OrthoDB" id="8320983at2"/>
<feature type="domain" description="HAMP" evidence="7">
    <location>
        <begin position="288"/>
        <end position="329"/>
    </location>
</feature>
<dbReference type="Gene3D" id="6.10.340.10">
    <property type="match status" value="1"/>
</dbReference>
<accession>A0A1Y6G7P4</accession>
<dbReference type="SMART" id="SM00283">
    <property type="entry name" value="MA"/>
    <property type="match status" value="1"/>
</dbReference>
<dbReference type="CDD" id="cd06225">
    <property type="entry name" value="HAMP"/>
    <property type="match status" value="1"/>
</dbReference>